<organism evidence="2">
    <name type="scientific">Coccolithus braarudii</name>
    <dbReference type="NCBI Taxonomy" id="221442"/>
    <lineage>
        <taxon>Eukaryota</taxon>
        <taxon>Haptista</taxon>
        <taxon>Haptophyta</taxon>
        <taxon>Prymnesiophyceae</taxon>
        <taxon>Coccolithales</taxon>
        <taxon>Coccolithaceae</taxon>
        <taxon>Coccolithus</taxon>
    </lineage>
</organism>
<proteinExistence type="predicted"/>
<feature type="domain" description="Gfo/Idh/MocA-like oxidoreductase N-terminal" evidence="1">
    <location>
        <begin position="69"/>
        <end position="124"/>
    </location>
</feature>
<reference evidence="2" key="1">
    <citation type="submission" date="2021-01" db="EMBL/GenBank/DDBJ databases">
        <authorList>
            <person name="Corre E."/>
            <person name="Pelletier E."/>
            <person name="Niang G."/>
            <person name="Scheremetjew M."/>
            <person name="Finn R."/>
            <person name="Kale V."/>
            <person name="Holt S."/>
            <person name="Cochrane G."/>
            <person name="Meng A."/>
            <person name="Brown T."/>
            <person name="Cohen L."/>
        </authorList>
    </citation>
    <scope>NUCLEOTIDE SEQUENCE</scope>
    <source>
        <strain evidence="2">PLY182g</strain>
    </source>
</reference>
<dbReference type="Gene3D" id="3.40.50.720">
    <property type="entry name" value="NAD(P)-binding Rossmann-like Domain"/>
    <property type="match status" value="1"/>
</dbReference>
<accession>A0A7S0Q5X9</accession>
<dbReference type="InterPro" id="IPR036291">
    <property type="entry name" value="NAD(P)-bd_dom_sf"/>
</dbReference>
<dbReference type="Gene3D" id="3.30.360.10">
    <property type="entry name" value="Dihydrodipicolinate Reductase, domain 2"/>
    <property type="match status" value="1"/>
</dbReference>
<evidence type="ECO:0000259" key="1">
    <source>
        <dbReference type="Pfam" id="PF01408"/>
    </source>
</evidence>
<dbReference type="InterPro" id="IPR000683">
    <property type="entry name" value="Gfo/Idh/MocA-like_OxRdtase_N"/>
</dbReference>
<name>A0A7S0Q5X9_9EUKA</name>
<dbReference type="GO" id="GO:0000166">
    <property type="term" value="F:nucleotide binding"/>
    <property type="evidence" value="ECO:0007669"/>
    <property type="project" value="InterPro"/>
</dbReference>
<dbReference type="PANTHER" id="PTHR42840">
    <property type="entry name" value="NAD(P)-BINDING ROSSMANN-FOLD SUPERFAMILY PROTEIN-RELATED"/>
    <property type="match status" value="1"/>
</dbReference>
<dbReference type="PANTHER" id="PTHR42840:SF6">
    <property type="entry name" value="BINDING ROSSMANN FOLD OXIDOREDUCTASE, PUTATIVE (AFU_ORTHOLOGUE AFUA_3G11930)-RELATED"/>
    <property type="match status" value="1"/>
</dbReference>
<dbReference type="EMBL" id="HBEY01046009">
    <property type="protein sequence ID" value="CAD8618671.1"/>
    <property type="molecule type" value="Transcribed_RNA"/>
</dbReference>
<dbReference type="GO" id="GO:0016491">
    <property type="term" value="F:oxidoreductase activity"/>
    <property type="evidence" value="ECO:0007669"/>
    <property type="project" value="TreeGrafter"/>
</dbReference>
<dbReference type="AlphaFoldDB" id="A0A7S0Q5X9"/>
<evidence type="ECO:0000313" key="2">
    <source>
        <dbReference type="EMBL" id="CAD8618671.1"/>
    </source>
</evidence>
<sequence length="408" mass="44556">MLDLRRRGKVGMLGMVGTNGKKMPAVRAHMQRVLGDVFVGIEPSCIRTWPKDDEVDSAAYKTAITAFGPGDVAIIFTPDDTHRAIAEDCLAQGMHVMITKPPTKTLAEHTVIADAAAAAGKLCVIEVHKRYDPIYADARDRISALGDFSYFTAYMSQPKQQLETFKAWAGKSSDISFYLNSHHVDFCCWCTSGRARPERVTALCSTGVANTRLEGVETEDTITLAVQWRNRSSSTGTFKGGSMGHALFTSSWIAPKADVHSQQRWFYMGQKGEISVDQAHRGYTVCSDEAGYGSVNPLFWKPTVDASTGLFAGQRCYGYLSFEAFIDAAAVCNKGDRSPSDFDTVMPTMATTHEATAILEAGRLSLDAGGLPFELVYHDDASITPTSITPVQLTPTQDEQAHKRLKTL</sequence>
<protein>
    <recommendedName>
        <fullName evidence="1">Gfo/Idh/MocA-like oxidoreductase N-terminal domain-containing protein</fullName>
    </recommendedName>
</protein>
<gene>
    <name evidence="2" type="ORF">CPEL01642_LOCUS22052</name>
</gene>
<dbReference type="GO" id="GO:0006740">
    <property type="term" value="P:NADPH regeneration"/>
    <property type="evidence" value="ECO:0007669"/>
    <property type="project" value="TreeGrafter"/>
</dbReference>
<dbReference type="GO" id="GO:0005737">
    <property type="term" value="C:cytoplasm"/>
    <property type="evidence" value="ECO:0007669"/>
    <property type="project" value="TreeGrafter"/>
</dbReference>
<dbReference type="Pfam" id="PF01408">
    <property type="entry name" value="GFO_IDH_MocA"/>
    <property type="match status" value="1"/>
</dbReference>
<dbReference type="SUPFAM" id="SSF51735">
    <property type="entry name" value="NAD(P)-binding Rossmann-fold domains"/>
    <property type="match status" value="1"/>
</dbReference>